<dbReference type="Pfam" id="PF13560">
    <property type="entry name" value="HTH_31"/>
    <property type="match status" value="1"/>
</dbReference>
<gene>
    <name evidence="2" type="ORF">GCM10023321_61690</name>
</gene>
<organism evidence="2 3">
    <name type="scientific">Pseudonocardia eucalypti</name>
    <dbReference type="NCBI Taxonomy" id="648755"/>
    <lineage>
        <taxon>Bacteria</taxon>
        <taxon>Bacillati</taxon>
        <taxon>Actinomycetota</taxon>
        <taxon>Actinomycetes</taxon>
        <taxon>Pseudonocardiales</taxon>
        <taxon>Pseudonocardiaceae</taxon>
        <taxon>Pseudonocardia</taxon>
    </lineage>
</organism>
<proteinExistence type="predicted"/>
<dbReference type="CDD" id="cd00093">
    <property type="entry name" value="HTH_XRE"/>
    <property type="match status" value="1"/>
</dbReference>
<keyword evidence="3" id="KW-1185">Reference proteome</keyword>
<dbReference type="PROSITE" id="PS50943">
    <property type="entry name" value="HTH_CROC1"/>
    <property type="match status" value="1"/>
</dbReference>
<evidence type="ECO:0000313" key="3">
    <source>
        <dbReference type="Proteomes" id="UP001428817"/>
    </source>
</evidence>
<sequence length="402" mass="43865">MARPRRPKLEPRLAAFRKRAGLTQEQVAEHIGVSADMVRKHERGINQPILLYRQRYVDLYGVSETDLGLVLRLPMRSDSTGASLDEIDQIFLELKESGTRDEVIRQLDRATHSAAEAHTQAPASQLLSEVLRLHSRVRSLAEGKQRLGQRREIFRIQSALLAHACLLLGDLRQNDTAEKFGVAALGLAQEAGVNPAMAFTALAKTLRWADRFVESADMAQQGFRCSPSTPVRTQLASQEANAAALLGDAPRAREALRRAEEAASSAAPDSGRSAWSFPVARQAVFTLSVATHTGDPDTALHAAAIADEGWAGGQPMVSANWAQIRVGAGIAHVLRGSLDEAVSEVTPVFSLPSERRVATVTAYMENLDRQLRHSKVVDGRSAIELRREIREFNLAALAEDPA</sequence>
<dbReference type="InterPro" id="IPR001387">
    <property type="entry name" value="Cro/C1-type_HTH"/>
</dbReference>
<dbReference type="InterPro" id="IPR010982">
    <property type="entry name" value="Lambda_DNA-bd_dom_sf"/>
</dbReference>
<accession>A0ABP9QV36</accession>
<dbReference type="Proteomes" id="UP001428817">
    <property type="component" value="Unassembled WGS sequence"/>
</dbReference>
<dbReference type="EMBL" id="BAABJP010000039">
    <property type="protein sequence ID" value="GAA5168089.1"/>
    <property type="molecule type" value="Genomic_DNA"/>
</dbReference>
<dbReference type="Gene3D" id="1.10.260.40">
    <property type="entry name" value="lambda repressor-like DNA-binding domains"/>
    <property type="match status" value="1"/>
</dbReference>
<feature type="domain" description="HTH cro/C1-type" evidence="1">
    <location>
        <begin position="13"/>
        <end position="67"/>
    </location>
</feature>
<name>A0ABP9QV36_9PSEU</name>
<dbReference type="RefSeq" id="WP_185065350.1">
    <property type="nucleotide sequence ID" value="NZ_BAABJP010000039.1"/>
</dbReference>
<evidence type="ECO:0000313" key="2">
    <source>
        <dbReference type="EMBL" id="GAA5168089.1"/>
    </source>
</evidence>
<dbReference type="SMART" id="SM00530">
    <property type="entry name" value="HTH_XRE"/>
    <property type="match status" value="1"/>
</dbReference>
<reference evidence="3" key="1">
    <citation type="journal article" date="2019" name="Int. J. Syst. Evol. Microbiol.">
        <title>The Global Catalogue of Microorganisms (GCM) 10K type strain sequencing project: providing services to taxonomists for standard genome sequencing and annotation.</title>
        <authorList>
            <consortium name="The Broad Institute Genomics Platform"/>
            <consortium name="The Broad Institute Genome Sequencing Center for Infectious Disease"/>
            <person name="Wu L."/>
            <person name="Ma J."/>
        </authorList>
    </citation>
    <scope>NUCLEOTIDE SEQUENCE [LARGE SCALE GENOMIC DNA]</scope>
    <source>
        <strain evidence="3">JCM 18303</strain>
    </source>
</reference>
<protein>
    <recommendedName>
        <fullName evidence="1">HTH cro/C1-type domain-containing protein</fullName>
    </recommendedName>
</protein>
<evidence type="ECO:0000259" key="1">
    <source>
        <dbReference type="PROSITE" id="PS50943"/>
    </source>
</evidence>
<comment type="caution">
    <text evidence="2">The sequence shown here is derived from an EMBL/GenBank/DDBJ whole genome shotgun (WGS) entry which is preliminary data.</text>
</comment>
<dbReference type="SUPFAM" id="SSF47413">
    <property type="entry name" value="lambda repressor-like DNA-binding domains"/>
    <property type="match status" value="1"/>
</dbReference>